<dbReference type="InterPro" id="IPR011545">
    <property type="entry name" value="DEAD/DEAH_box_helicase_dom"/>
</dbReference>
<dbReference type="Gene3D" id="3.90.1150.50">
    <property type="entry name" value="Transcription-repair-coupling factor, D7 domain"/>
    <property type="match status" value="1"/>
</dbReference>
<dbReference type="HOGENOM" id="CLU_005122_1_3_9"/>
<dbReference type="InterPro" id="IPR047112">
    <property type="entry name" value="RecG/Mfd"/>
</dbReference>
<dbReference type="Pfam" id="PF00271">
    <property type="entry name" value="Helicase_C"/>
    <property type="match status" value="1"/>
</dbReference>
<reference evidence="12" key="1">
    <citation type="submission" date="2013-06" db="EMBL/GenBank/DDBJ databases">
        <authorList>
            <person name="Weinstock G."/>
            <person name="Sodergren E."/>
            <person name="Clifton S."/>
            <person name="Fulton L."/>
            <person name="Fulton B."/>
            <person name="Courtney L."/>
            <person name="Fronick C."/>
            <person name="Harrison M."/>
            <person name="Strong C."/>
            <person name="Farmer C."/>
            <person name="Delahaunty K."/>
            <person name="Markovic C."/>
            <person name="Hall O."/>
            <person name="Minx P."/>
            <person name="Tomlinson C."/>
            <person name="Mitreva M."/>
            <person name="Nelson J."/>
            <person name="Hou S."/>
            <person name="Wollam A."/>
            <person name="Pepin K.H."/>
            <person name="Johnson M."/>
            <person name="Bhonagiri V."/>
            <person name="Nash W.E."/>
            <person name="Warren W."/>
            <person name="Chinwalla A."/>
            <person name="Mardis E.R."/>
            <person name="Wilson R.K."/>
        </authorList>
    </citation>
    <scope>NUCLEOTIDE SEQUENCE [LARGE SCALE GENOMIC DNA]</scope>
    <source>
        <strain evidence="12">ATCC 49176</strain>
    </source>
</reference>
<organism evidence="12 13">
    <name type="scientific">Abiotrophia defectiva ATCC 49176</name>
    <dbReference type="NCBI Taxonomy" id="592010"/>
    <lineage>
        <taxon>Bacteria</taxon>
        <taxon>Bacillati</taxon>
        <taxon>Bacillota</taxon>
        <taxon>Bacilli</taxon>
        <taxon>Lactobacillales</taxon>
        <taxon>Aerococcaceae</taxon>
        <taxon>Abiotrophia</taxon>
    </lineage>
</organism>
<dbReference type="PROSITE" id="PS51192">
    <property type="entry name" value="HELICASE_ATP_BIND_1"/>
    <property type="match status" value="1"/>
</dbReference>
<dbReference type="InterPro" id="IPR004576">
    <property type="entry name" value="Mfd"/>
</dbReference>
<dbReference type="GO" id="GO:0003678">
    <property type="term" value="F:DNA helicase activity"/>
    <property type="evidence" value="ECO:0007669"/>
    <property type="project" value="TreeGrafter"/>
</dbReference>
<dbReference type="NCBIfam" id="TIGR00580">
    <property type="entry name" value="mfd"/>
    <property type="match status" value="1"/>
</dbReference>
<dbReference type="InterPro" id="IPR005118">
    <property type="entry name" value="TRCF_C"/>
</dbReference>
<gene>
    <name evidence="9" type="primary">mfd</name>
    <name evidence="12" type="ORF">GCWU000182_001889</name>
</gene>
<dbReference type="SMART" id="SM00490">
    <property type="entry name" value="HELICc"/>
    <property type="match status" value="1"/>
</dbReference>
<dbReference type="InterPro" id="IPR027417">
    <property type="entry name" value="P-loop_NTPase"/>
</dbReference>
<dbReference type="GO" id="GO:0006355">
    <property type="term" value="P:regulation of DNA-templated transcription"/>
    <property type="evidence" value="ECO:0007669"/>
    <property type="project" value="UniProtKB-UniRule"/>
</dbReference>
<comment type="function">
    <text evidence="9">Couples transcription and DNA repair by recognizing RNA polymerase (RNAP) stalled at DNA lesions. Mediates ATP-dependent release of RNAP and its truncated transcript from the DNA, and recruitment of nucleotide excision repair machinery to the damaged site.</text>
</comment>
<dbReference type="Proteomes" id="UP000019050">
    <property type="component" value="Unassembled WGS sequence"/>
</dbReference>
<keyword evidence="1 9" id="KW-0963">Cytoplasm</keyword>
<dbReference type="GeneID" id="84817120"/>
<dbReference type="GO" id="GO:0016787">
    <property type="term" value="F:hydrolase activity"/>
    <property type="evidence" value="ECO:0007669"/>
    <property type="project" value="UniProtKB-KW"/>
</dbReference>
<evidence type="ECO:0000259" key="10">
    <source>
        <dbReference type="PROSITE" id="PS51192"/>
    </source>
</evidence>
<dbReference type="Gene3D" id="3.30.2060.10">
    <property type="entry name" value="Penicillin-binding protein 1b domain"/>
    <property type="match status" value="1"/>
</dbReference>
<dbReference type="GO" id="GO:0005737">
    <property type="term" value="C:cytoplasm"/>
    <property type="evidence" value="ECO:0007669"/>
    <property type="project" value="UniProtKB-SubCell"/>
</dbReference>
<evidence type="ECO:0000256" key="8">
    <source>
        <dbReference type="ARBA" id="ARBA00023204"/>
    </source>
</evidence>
<dbReference type="GO" id="GO:0005524">
    <property type="term" value="F:ATP binding"/>
    <property type="evidence" value="ECO:0007669"/>
    <property type="project" value="UniProtKB-UniRule"/>
</dbReference>
<evidence type="ECO:0000256" key="5">
    <source>
        <dbReference type="ARBA" id="ARBA00022806"/>
    </source>
</evidence>
<evidence type="ECO:0000256" key="6">
    <source>
        <dbReference type="ARBA" id="ARBA00022840"/>
    </source>
</evidence>
<name>W1Q162_ABIDE</name>
<dbReference type="PANTHER" id="PTHR47964">
    <property type="entry name" value="ATP-DEPENDENT DNA HELICASE HOMOLOG RECG, CHLOROPLASTIC"/>
    <property type="match status" value="1"/>
</dbReference>
<comment type="caution">
    <text evidence="12">The sequence shown here is derived from an EMBL/GenBank/DDBJ whole genome shotgun (WGS) entry which is preliminary data.</text>
</comment>
<evidence type="ECO:0000259" key="11">
    <source>
        <dbReference type="PROSITE" id="PS51194"/>
    </source>
</evidence>
<dbReference type="Gene3D" id="3.40.50.300">
    <property type="entry name" value="P-loop containing nucleotide triphosphate hydrolases"/>
    <property type="match status" value="2"/>
</dbReference>
<feature type="domain" description="Helicase C-terminal" evidence="11">
    <location>
        <begin position="823"/>
        <end position="973"/>
    </location>
</feature>
<keyword evidence="5" id="KW-0347">Helicase</keyword>
<keyword evidence="2 9" id="KW-0547">Nucleotide-binding</keyword>
<comment type="similarity">
    <text evidence="9">In the C-terminal section; belongs to the helicase family. RecG subfamily.</text>
</comment>
<dbReference type="Pfam" id="PF02559">
    <property type="entry name" value="CarD_TRCF_RID"/>
    <property type="match status" value="1"/>
</dbReference>
<dbReference type="GO" id="GO:0000716">
    <property type="term" value="P:transcription-coupled nucleotide-excision repair, DNA damage recognition"/>
    <property type="evidence" value="ECO:0007669"/>
    <property type="project" value="UniProtKB-UniRule"/>
</dbReference>
<dbReference type="InterPro" id="IPR001650">
    <property type="entry name" value="Helicase_C-like"/>
</dbReference>
<evidence type="ECO:0000313" key="12">
    <source>
        <dbReference type="EMBL" id="ESK64705.1"/>
    </source>
</evidence>
<accession>W1Q162</accession>
<dbReference type="Gene3D" id="3.40.50.11180">
    <property type="match status" value="1"/>
</dbReference>
<dbReference type="SMART" id="SM00487">
    <property type="entry name" value="DEXDc"/>
    <property type="match status" value="1"/>
</dbReference>
<keyword evidence="13" id="KW-1185">Reference proteome</keyword>
<dbReference type="OrthoDB" id="9804325at2"/>
<keyword evidence="6 9" id="KW-0067">ATP-binding</keyword>
<proteinExistence type="inferred from homology"/>
<dbReference type="PROSITE" id="PS51194">
    <property type="entry name" value="HELICASE_CTER"/>
    <property type="match status" value="1"/>
</dbReference>
<keyword evidence="4 9" id="KW-0378">Hydrolase</keyword>
<evidence type="ECO:0000256" key="7">
    <source>
        <dbReference type="ARBA" id="ARBA00023125"/>
    </source>
</evidence>
<protein>
    <recommendedName>
        <fullName evidence="9">Transcription-repair-coupling factor</fullName>
        <shortName evidence="9">TRCF</shortName>
        <ecNumber evidence="9">3.6.4.-</ecNumber>
    </recommendedName>
</protein>
<evidence type="ECO:0000256" key="2">
    <source>
        <dbReference type="ARBA" id="ARBA00022741"/>
    </source>
</evidence>
<dbReference type="EMBL" id="ACIN03000017">
    <property type="protein sequence ID" value="ESK64705.1"/>
    <property type="molecule type" value="Genomic_DNA"/>
</dbReference>
<dbReference type="CDD" id="cd17991">
    <property type="entry name" value="DEXHc_TRCF"/>
    <property type="match status" value="1"/>
</dbReference>
<dbReference type="RefSeq" id="WP_023392485.1">
    <property type="nucleotide sequence ID" value="NZ_KI535342.1"/>
</dbReference>
<dbReference type="SUPFAM" id="SSF141259">
    <property type="entry name" value="CarD-like"/>
    <property type="match status" value="1"/>
</dbReference>
<dbReference type="InterPro" id="IPR014001">
    <property type="entry name" value="Helicase_ATP-bd"/>
</dbReference>
<dbReference type="eggNOG" id="COG1197">
    <property type="taxonomic scope" value="Bacteria"/>
</dbReference>
<keyword evidence="3 9" id="KW-0227">DNA damage</keyword>
<keyword evidence="7 9" id="KW-0238">DNA-binding</keyword>
<dbReference type="STRING" id="592010.GCWU000182_001889"/>
<dbReference type="InterPro" id="IPR041471">
    <property type="entry name" value="UvrB_inter"/>
</dbReference>
<evidence type="ECO:0000256" key="1">
    <source>
        <dbReference type="ARBA" id="ARBA00022490"/>
    </source>
</evidence>
<evidence type="ECO:0000256" key="4">
    <source>
        <dbReference type="ARBA" id="ARBA00022801"/>
    </source>
</evidence>
<dbReference type="HAMAP" id="MF_00969">
    <property type="entry name" value="TRCF"/>
    <property type="match status" value="1"/>
</dbReference>
<feature type="domain" description="Helicase ATP-binding" evidence="10">
    <location>
        <begin position="637"/>
        <end position="798"/>
    </location>
</feature>
<dbReference type="InterPro" id="IPR003711">
    <property type="entry name" value="CarD-like/TRCF_RID"/>
</dbReference>
<evidence type="ECO:0000256" key="3">
    <source>
        <dbReference type="ARBA" id="ARBA00022763"/>
    </source>
</evidence>
<dbReference type="EC" id="3.6.4.-" evidence="9"/>
<evidence type="ECO:0000313" key="13">
    <source>
        <dbReference type="Proteomes" id="UP000019050"/>
    </source>
</evidence>
<dbReference type="Pfam" id="PF00270">
    <property type="entry name" value="DEAD"/>
    <property type="match status" value="1"/>
</dbReference>
<dbReference type="InterPro" id="IPR037235">
    <property type="entry name" value="TRCF-like_C_D7"/>
</dbReference>
<evidence type="ECO:0000256" key="9">
    <source>
        <dbReference type="HAMAP-Rule" id="MF_00969"/>
    </source>
</evidence>
<dbReference type="GO" id="GO:0003684">
    <property type="term" value="F:damaged DNA binding"/>
    <property type="evidence" value="ECO:0007669"/>
    <property type="project" value="InterPro"/>
</dbReference>
<dbReference type="SMART" id="SM01058">
    <property type="entry name" value="CarD_TRCF"/>
    <property type="match status" value="1"/>
</dbReference>
<dbReference type="InterPro" id="IPR036101">
    <property type="entry name" value="CarD-like/TRCF_RID_sf"/>
</dbReference>
<dbReference type="SUPFAM" id="SSF52540">
    <property type="entry name" value="P-loop containing nucleoside triphosphate hydrolases"/>
    <property type="match status" value="4"/>
</dbReference>
<dbReference type="SMART" id="SM00982">
    <property type="entry name" value="TRCF"/>
    <property type="match status" value="1"/>
</dbReference>
<dbReference type="Pfam" id="PF17757">
    <property type="entry name" value="UvrB_inter"/>
    <property type="match status" value="1"/>
</dbReference>
<keyword evidence="8 9" id="KW-0234">DNA repair</keyword>
<dbReference type="SUPFAM" id="SSF143517">
    <property type="entry name" value="TRCF domain-like"/>
    <property type="match status" value="1"/>
</dbReference>
<dbReference type="AlphaFoldDB" id="W1Q162"/>
<dbReference type="Gene3D" id="2.40.10.170">
    <property type="match status" value="1"/>
</dbReference>
<sequence length="1183" mass="133295">MEFAQEAFQSAIKAINQTGPGSLPQLVTGIDDSARAVMLAQLFQARPRPLLIVEPIASKLGQLVDDLTQLLPQVSVQAFVVEEALAIEFAFASEDQMRDRIQILNQLAHGEPCIVVTNVAGLRKQLTHPNQWRQAQHTLELGDNWERRQLESVLTAWGYHRASLVEQPGEFSVRGSIIDFFPVSAEYPIRLDFFDTELDSIRAFNAETQSSIENLDSVQILPAQDVLFGLEAQQALLPRLEDMKARALKKVKDQELREAMEAGLSNQMDQLRHGEPLKYPHAYLSLAQDDQVVTLLDYLGEQGLLVLSEFDKLQQQALHLVEEDQFWIEQETQKGLLLPGLAVKADFQACVRAYSGALLYLSVMHRGLGHQSLGAVHSFQYRTLNPFFNQMPLVKTEMDHWLKQGYTIQVAVGSLEQARKVEALFEEFHIGPSVVTEGQAQAKVINIGVGALSNGFELPVLKWVVVTEKELFNKLKKRQARQSRTKLTNAERIKSYSELEVGDYVVHVHHGIGQFRGMDTIEMNGIHKDLLSVVYQDDSRILIPVDQIHLLQKYVASEAKTPKLNKLGGTEWAKTKRKVAAKIEDIADELIALYAKREREVGYAFGPDTPEQSEFESAFAYVETEDQLRSAIEIKADMEKSKPMDRLLVGDVGYGKTEVAMRAIFKAVMDGKQVAFLVPTTILAQQHYNSLVQRFADYPFEIRLMSRFVSKKQQDQTIDDLLTGAVNIVVGTHRLVSKDVQFQDLGLLIVDEEQRFGVKHKERLKQLKSQVDVLTLTATPIPRTLHMSMIGVRDLSLIETPPNNRFPVQTYVMERNDGAIKSGIERELAREGQVFYLYNRVATIERRAMEIQALVPEARVAYAHGQMSEVELETVLVDFIQGAYDVLVTTTIIETGVDIPNVNTLFVEDADHMGLSTLYQLRGRVGRTNRVAYAYLMYEPFKSLSEVSEKRLQAVREFTELGSGFKIAMRDLSIRGAGNLLGKQQSGFIDSVGFDLYSQMLKEAVNIKRGKKVGQIPSQASNQIEWHLLIDAYIPASYIADERQKISVYKQIQQIDSEEAYRNLQDQLIDRYGEFPDEVADLLEIALIKHYGLEAGIVKIQQTPRHVKVSFNQMASDQLRGAKLFEALAGISQKSTVSQEGSRQVISLDILEQPSYVWLGALKQLARQVASLLAEDTSKNKER</sequence>
<dbReference type="Pfam" id="PF03461">
    <property type="entry name" value="TRCF"/>
    <property type="match status" value="1"/>
</dbReference>
<comment type="similarity">
    <text evidence="9">In the N-terminal section; belongs to the UvrB family.</text>
</comment>
<comment type="subcellular location">
    <subcellularLocation>
        <location evidence="9">Cytoplasm</location>
    </subcellularLocation>
</comment>
<dbReference type="PANTHER" id="PTHR47964:SF1">
    <property type="entry name" value="ATP-DEPENDENT DNA HELICASE HOMOLOG RECG, CHLOROPLASTIC"/>
    <property type="match status" value="1"/>
</dbReference>